<keyword evidence="4" id="KW-0804">Transcription</keyword>
<dbReference type="InterPro" id="IPR036271">
    <property type="entry name" value="Tet_transcr_reg_TetR-rel_C_sf"/>
</dbReference>
<dbReference type="SUPFAM" id="SSF48498">
    <property type="entry name" value="Tetracyclin repressor-like, C-terminal domain"/>
    <property type="match status" value="1"/>
</dbReference>
<dbReference type="PANTHER" id="PTHR30055:SF175">
    <property type="entry name" value="HTH-TYPE TRANSCRIPTIONAL REPRESSOR KSTR2"/>
    <property type="match status" value="1"/>
</dbReference>
<organism evidence="7 8">
    <name type="scientific">Paenibacillus albilobatus</name>
    <dbReference type="NCBI Taxonomy" id="2716884"/>
    <lineage>
        <taxon>Bacteria</taxon>
        <taxon>Bacillati</taxon>
        <taxon>Bacillota</taxon>
        <taxon>Bacilli</taxon>
        <taxon>Bacillales</taxon>
        <taxon>Paenibacillaceae</taxon>
        <taxon>Paenibacillus</taxon>
    </lineage>
</organism>
<keyword evidence="8" id="KW-1185">Reference proteome</keyword>
<dbReference type="EMBL" id="BORQ01000009">
    <property type="protein sequence ID" value="GIO34198.1"/>
    <property type="molecule type" value="Genomic_DNA"/>
</dbReference>
<comment type="caution">
    <text evidence="7">The sequence shown here is derived from an EMBL/GenBank/DDBJ whole genome shotgun (WGS) entry which is preliminary data.</text>
</comment>
<dbReference type="InterPro" id="IPR050109">
    <property type="entry name" value="HTH-type_TetR-like_transc_reg"/>
</dbReference>
<evidence type="ECO:0000256" key="1">
    <source>
        <dbReference type="ARBA" id="ARBA00022491"/>
    </source>
</evidence>
<name>A0A920CDV5_9BACL</name>
<dbReference type="AlphaFoldDB" id="A0A920CDV5"/>
<dbReference type="Gene3D" id="1.10.357.10">
    <property type="entry name" value="Tetracycline Repressor, domain 2"/>
    <property type="match status" value="1"/>
</dbReference>
<dbReference type="InterPro" id="IPR001647">
    <property type="entry name" value="HTH_TetR"/>
</dbReference>
<dbReference type="PROSITE" id="PS01081">
    <property type="entry name" value="HTH_TETR_1"/>
    <property type="match status" value="1"/>
</dbReference>
<feature type="domain" description="HTH tetR-type" evidence="6">
    <location>
        <begin position="1"/>
        <end position="58"/>
    </location>
</feature>
<evidence type="ECO:0000313" key="8">
    <source>
        <dbReference type="Proteomes" id="UP000679779"/>
    </source>
</evidence>
<dbReference type="InterPro" id="IPR023772">
    <property type="entry name" value="DNA-bd_HTH_TetR-type_CS"/>
</dbReference>
<gene>
    <name evidence="7" type="ORF">J2TS6_53390</name>
</gene>
<dbReference type="PRINTS" id="PR00455">
    <property type="entry name" value="HTHTETR"/>
</dbReference>
<accession>A0A920CDV5</accession>
<dbReference type="PROSITE" id="PS50977">
    <property type="entry name" value="HTH_TETR_2"/>
    <property type="match status" value="1"/>
</dbReference>
<evidence type="ECO:0000313" key="7">
    <source>
        <dbReference type="EMBL" id="GIO34198.1"/>
    </source>
</evidence>
<dbReference type="Pfam" id="PF00440">
    <property type="entry name" value="TetR_N"/>
    <property type="match status" value="1"/>
</dbReference>
<evidence type="ECO:0000259" key="6">
    <source>
        <dbReference type="PROSITE" id="PS50977"/>
    </source>
</evidence>
<dbReference type="Proteomes" id="UP000679779">
    <property type="component" value="Unassembled WGS sequence"/>
</dbReference>
<evidence type="ECO:0000256" key="3">
    <source>
        <dbReference type="ARBA" id="ARBA00023125"/>
    </source>
</evidence>
<evidence type="ECO:0000256" key="4">
    <source>
        <dbReference type="ARBA" id="ARBA00023163"/>
    </source>
</evidence>
<dbReference type="GO" id="GO:0000976">
    <property type="term" value="F:transcription cis-regulatory region binding"/>
    <property type="evidence" value="ECO:0007669"/>
    <property type="project" value="TreeGrafter"/>
</dbReference>
<reference evidence="7" key="1">
    <citation type="submission" date="2021-03" db="EMBL/GenBank/DDBJ databases">
        <title>Antimicrobial resistance genes in bacteria isolated from Japanese honey, and their potential for conferring macrolide and lincosamide resistance in the American foulbrood pathogen Paenibacillus larvae.</title>
        <authorList>
            <person name="Okamoto M."/>
            <person name="Kumagai M."/>
            <person name="Kanamori H."/>
            <person name="Takamatsu D."/>
        </authorList>
    </citation>
    <scope>NUCLEOTIDE SEQUENCE</scope>
    <source>
        <strain evidence="7">J2TS6</strain>
    </source>
</reference>
<dbReference type="RefSeq" id="WP_160044488.1">
    <property type="nucleotide sequence ID" value="NZ_BORQ01000009.1"/>
</dbReference>
<evidence type="ECO:0000256" key="5">
    <source>
        <dbReference type="PROSITE-ProRule" id="PRU00335"/>
    </source>
</evidence>
<feature type="DNA-binding region" description="H-T-H motif" evidence="5">
    <location>
        <begin position="21"/>
        <end position="40"/>
    </location>
</feature>
<evidence type="ECO:0000256" key="2">
    <source>
        <dbReference type="ARBA" id="ARBA00023015"/>
    </source>
</evidence>
<protein>
    <submittedName>
        <fullName evidence="7">TetR family transcriptional regulator</fullName>
    </submittedName>
</protein>
<proteinExistence type="predicted"/>
<keyword evidence="3 5" id="KW-0238">DNA-binding</keyword>
<dbReference type="Gene3D" id="1.10.10.60">
    <property type="entry name" value="Homeodomain-like"/>
    <property type="match status" value="1"/>
</dbReference>
<dbReference type="GO" id="GO:0003700">
    <property type="term" value="F:DNA-binding transcription factor activity"/>
    <property type="evidence" value="ECO:0007669"/>
    <property type="project" value="TreeGrafter"/>
</dbReference>
<dbReference type="InterPro" id="IPR009057">
    <property type="entry name" value="Homeodomain-like_sf"/>
</dbReference>
<sequence>MKEKLQQAALTLLNRKGFKFTMGDLASELGISKRTIYEHFASKEELIGAIVDEAIHEVLQTQRDIYGRPDWSAARKLKAILSIVPSGLRLADARVLEEMRRHAPQEWVKVDRLLEEEWGTVEALLQEGIASGELRPVDIPSVVQCMRGASFAVFDPDFLVNAKVSLVGAVDAMVDMLLFGIVSQGDGKSDIAESSEGMR</sequence>
<dbReference type="PANTHER" id="PTHR30055">
    <property type="entry name" value="HTH-TYPE TRANSCRIPTIONAL REGULATOR RUTR"/>
    <property type="match status" value="1"/>
</dbReference>
<keyword evidence="1" id="KW-0678">Repressor</keyword>
<dbReference type="SUPFAM" id="SSF46689">
    <property type="entry name" value="Homeodomain-like"/>
    <property type="match status" value="1"/>
</dbReference>
<keyword evidence="2" id="KW-0805">Transcription regulation</keyword>